<evidence type="ECO:0000313" key="1">
    <source>
        <dbReference type="EMBL" id="GIY78449.1"/>
    </source>
</evidence>
<proteinExistence type="predicted"/>
<dbReference type="EMBL" id="BPLQ01014245">
    <property type="protein sequence ID" value="GIY78449.1"/>
    <property type="molecule type" value="Genomic_DNA"/>
</dbReference>
<dbReference type="Proteomes" id="UP001054837">
    <property type="component" value="Unassembled WGS sequence"/>
</dbReference>
<organism evidence="1 2">
    <name type="scientific">Caerostris darwini</name>
    <dbReference type="NCBI Taxonomy" id="1538125"/>
    <lineage>
        <taxon>Eukaryota</taxon>
        <taxon>Metazoa</taxon>
        <taxon>Ecdysozoa</taxon>
        <taxon>Arthropoda</taxon>
        <taxon>Chelicerata</taxon>
        <taxon>Arachnida</taxon>
        <taxon>Araneae</taxon>
        <taxon>Araneomorphae</taxon>
        <taxon>Entelegynae</taxon>
        <taxon>Araneoidea</taxon>
        <taxon>Araneidae</taxon>
        <taxon>Caerostris</taxon>
    </lineage>
</organism>
<sequence length="118" mass="13180">MSQLSFCSYLFLPACSSSVIKMNVVMQIGEECWRDLLLSEMDPDAHLPKYPSNYQEGEESCKSRFFDFKKNSGGGHISVHFTKTAQDVPLFLGAECLPLGAIGNYSSLLDFVIFRSNP</sequence>
<keyword evidence="2" id="KW-1185">Reference proteome</keyword>
<comment type="caution">
    <text evidence="1">The sequence shown here is derived from an EMBL/GenBank/DDBJ whole genome shotgun (WGS) entry which is preliminary data.</text>
</comment>
<gene>
    <name evidence="1" type="ORF">CDAR_192531</name>
</gene>
<reference evidence="1 2" key="1">
    <citation type="submission" date="2021-06" db="EMBL/GenBank/DDBJ databases">
        <title>Caerostris darwini draft genome.</title>
        <authorList>
            <person name="Kono N."/>
            <person name="Arakawa K."/>
        </authorList>
    </citation>
    <scope>NUCLEOTIDE SEQUENCE [LARGE SCALE GENOMIC DNA]</scope>
</reference>
<accession>A0AAV4W991</accession>
<name>A0AAV4W991_9ARAC</name>
<dbReference type="AlphaFoldDB" id="A0AAV4W991"/>
<protein>
    <submittedName>
        <fullName evidence="1">Uncharacterized protein</fullName>
    </submittedName>
</protein>
<evidence type="ECO:0000313" key="2">
    <source>
        <dbReference type="Proteomes" id="UP001054837"/>
    </source>
</evidence>